<keyword evidence="1" id="KW-0812">Transmembrane</keyword>
<dbReference type="AlphaFoldDB" id="A0A385YVS1"/>
<reference evidence="3" key="1">
    <citation type="submission" date="2018-09" db="EMBL/GenBank/DDBJ databases">
        <authorList>
            <person name="Zhu H."/>
        </authorList>
    </citation>
    <scope>NUCLEOTIDE SEQUENCE [LARGE SCALE GENOMIC DNA]</scope>
    <source>
        <strain evidence="3">K2R23-3</strain>
    </source>
</reference>
<dbReference type="KEGG" id="paek:D3873_06780"/>
<dbReference type="RefSeq" id="WP_119883342.1">
    <property type="nucleotide sequence ID" value="NZ_CP032418.1"/>
</dbReference>
<dbReference type="EMBL" id="CP032418">
    <property type="protein sequence ID" value="AYC29603.1"/>
    <property type="molecule type" value="Genomic_DNA"/>
</dbReference>
<keyword evidence="1" id="KW-1133">Transmembrane helix</keyword>
<feature type="transmembrane region" description="Helical" evidence="1">
    <location>
        <begin position="64"/>
        <end position="80"/>
    </location>
</feature>
<feature type="transmembrane region" description="Helical" evidence="1">
    <location>
        <begin position="166"/>
        <end position="185"/>
    </location>
</feature>
<accession>A0A385YVS1</accession>
<protein>
    <submittedName>
        <fullName evidence="2">Uncharacterized protein</fullName>
    </submittedName>
</protein>
<organism evidence="2 3">
    <name type="scientific">Paenisporosarcina cavernae</name>
    <dbReference type="NCBI Taxonomy" id="2320858"/>
    <lineage>
        <taxon>Bacteria</taxon>
        <taxon>Bacillati</taxon>
        <taxon>Bacillota</taxon>
        <taxon>Bacilli</taxon>
        <taxon>Bacillales</taxon>
        <taxon>Caryophanaceae</taxon>
        <taxon>Paenisporosarcina</taxon>
    </lineage>
</organism>
<gene>
    <name evidence="2" type="ORF">D3873_06780</name>
</gene>
<name>A0A385YVS1_9BACL</name>
<feature type="transmembrane region" description="Helical" evidence="1">
    <location>
        <begin position="86"/>
        <end position="104"/>
    </location>
</feature>
<evidence type="ECO:0000256" key="1">
    <source>
        <dbReference type="SAM" id="Phobius"/>
    </source>
</evidence>
<sequence>MNEQKKRIILNEISFWKSNHLLPEHYCDFLHALYSEGDSENSENQDAITHSVLAKEKMKKTRNLIFLVFVAMAIVGSLFLPFLAPAISIVIGAVFIFSCIYYIWKKGASAKNFFIPISYIVGAFVLLGISLKVWTSYFPEYPLLLILLLIGNCFSWIFIGVKLKLHYFTLSGSLALVLIILYRIILT</sequence>
<proteinExistence type="predicted"/>
<feature type="transmembrane region" description="Helical" evidence="1">
    <location>
        <begin position="113"/>
        <end position="135"/>
    </location>
</feature>
<dbReference type="OrthoDB" id="2380880at2"/>
<evidence type="ECO:0000313" key="3">
    <source>
        <dbReference type="Proteomes" id="UP000265725"/>
    </source>
</evidence>
<evidence type="ECO:0000313" key="2">
    <source>
        <dbReference type="EMBL" id="AYC29603.1"/>
    </source>
</evidence>
<keyword evidence="3" id="KW-1185">Reference proteome</keyword>
<dbReference type="Proteomes" id="UP000265725">
    <property type="component" value="Chromosome"/>
</dbReference>
<feature type="transmembrane region" description="Helical" evidence="1">
    <location>
        <begin position="141"/>
        <end position="159"/>
    </location>
</feature>
<keyword evidence="1" id="KW-0472">Membrane</keyword>